<accession>A0A975GUW3</accession>
<evidence type="ECO:0000256" key="1">
    <source>
        <dbReference type="SAM" id="MobiDB-lite"/>
    </source>
</evidence>
<evidence type="ECO:0000313" key="2">
    <source>
        <dbReference type="EMBL" id="QTC89918.1"/>
    </source>
</evidence>
<gene>
    <name evidence="2" type="ORF">IFJ75_11495</name>
</gene>
<feature type="region of interest" description="Disordered" evidence="1">
    <location>
        <begin position="82"/>
        <end position="106"/>
    </location>
</feature>
<proteinExistence type="predicted"/>
<reference evidence="2" key="1">
    <citation type="submission" date="2020-09" db="EMBL/GenBank/DDBJ databases">
        <title>Brevundimonas sp. LVF2 isolated from a puddle in Goettingen, Germany.</title>
        <authorList>
            <person name="Friedrich I."/>
            <person name="Klassen A."/>
            <person name="Hannes N."/>
            <person name="Schneider D."/>
            <person name="Hertel R."/>
            <person name="Daniel R."/>
        </authorList>
    </citation>
    <scope>NUCLEOTIDE SEQUENCE</scope>
    <source>
        <strain evidence="2">LVF2</strain>
    </source>
</reference>
<dbReference type="RefSeq" id="WP_207868316.1">
    <property type="nucleotide sequence ID" value="NZ_CP062222.1"/>
</dbReference>
<protein>
    <submittedName>
        <fullName evidence="2">Uncharacterized protein</fullName>
    </submittedName>
</protein>
<name>A0A975GUW3_9CAUL</name>
<organism evidence="2 3">
    <name type="scientific">Brevundimonas goettingensis</name>
    <dbReference type="NCBI Taxonomy" id="2774190"/>
    <lineage>
        <taxon>Bacteria</taxon>
        <taxon>Pseudomonadati</taxon>
        <taxon>Pseudomonadota</taxon>
        <taxon>Alphaproteobacteria</taxon>
        <taxon>Caulobacterales</taxon>
        <taxon>Caulobacteraceae</taxon>
        <taxon>Brevundimonas</taxon>
    </lineage>
</organism>
<keyword evidence="3" id="KW-1185">Reference proteome</keyword>
<evidence type="ECO:0000313" key="3">
    <source>
        <dbReference type="Proteomes" id="UP000663918"/>
    </source>
</evidence>
<dbReference type="KEGG" id="bgoe:IFJ75_11495"/>
<dbReference type="SUPFAM" id="SSF75708">
    <property type="entry name" value="Chemotaxis phosphatase CheZ"/>
    <property type="match status" value="1"/>
</dbReference>
<dbReference type="Proteomes" id="UP000663918">
    <property type="component" value="Chromosome"/>
</dbReference>
<dbReference type="AlphaFoldDB" id="A0A975GUW3"/>
<sequence>MTRSDFLAEIAVIRDVLDTAAQTLLSLSERGLDLAQAPFVDAAAIEATFLDVLQTCAFQDLVGQRLDRLAASATGRVETRADAHLLNGPAPQGLDQATADRLMQVE</sequence>
<dbReference type="EMBL" id="CP062222">
    <property type="protein sequence ID" value="QTC89918.1"/>
    <property type="molecule type" value="Genomic_DNA"/>
</dbReference>